<keyword evidence="3 6" id="KW-0378">Hydrolase</keyword>
<proteinExistence type="inferred from homology"/>
<keyword evidence="2 6" id="KW-0645">Protease</keyword>
<evidence type="ECO:0000256" key="6">
    <source>
        <dbReference type="PROSITE-ProRule" id="PRU01240"/>
    </source>
</evidence>
<dbReference type="SUPFAM" id="SSF49299">
    <property type="entry name" value="PKD domain"/>
    <property type="match status" value="1"/>
</dbReference>
<evidence type="ECO:0000256" key="3">
    <source>
        <dbReference type="ARBA" id="ARBA00022801"/>
    </source>
</evidence>
<dbReference type="PRINTS" id="PR00723">
    <property type="entry name" value="SUBTILISIN"/>
</dbReference>
<evidence type="ECO:0000256" key="7">
    <source>
        <dbReference type="SAM" id="SignalP"/>
    </source>
</evidence>
<dbReference type="InterPro" id="IPR022409">
    <property type="entry name" value="PKD/Chitinase_dom"/>
</dbReference>
<reference evidence="9 10" key="1">
    <citation type="journal article" date="2014" name="Int. J. Syst. Evol. Microbiol.">
        <title>Complete genome sequence of Corynebacterium casei LMG S-19264T (=DSM 44701T), isolated from a smear-ripened cheese.</title>
        <authorList>
            <consortium name="US DOE Joint Genome Institute (JGI-PGF)"/>
            <person name="Walter F."/>
            <person name="Albersmeier A."/>
            <person name="Kalinowski J."/>
            <person name="Ruckert C."/>
        </authorList>
    </citation>
    <scope>NUCLEOTIDE SEQUENCE [LARGE SCALE GENOMIC DNA]</scope>
    <source>
        <strain evidence="9 10">NBRC 110095</strain>
    </source>
</reference>
<feature type="active site" description="Charge relay system" evidence="5 6">
    <location>
        <position position="213"/>
    </location>
</feature>
<dbReference type="Gene3D" id="3.40.50.200">
    <property type="entry name" value="Peptidase S8/S53 domain"/>
    <property type="match status" value="1"/>
</dbReference>
<feature type="chain" id="PRO_5041275916" description="PKD domain-containing protein" evidence="7">
    <location>
        <begin position="27"/>
        <end position="718"/>
    </location>
</feature>
<dbReference type="Gene3D" id="2.60.40.10">
    <property type="entry name" value="Immunoglobulins"/>
    <property type="match status" value="1"/>
</dbReference>
<dbReference type="InterPro" id="IPR050131">
    <property type="entry name" value="Peptidase_S8_subtilisin-like"/>
</dbReference>
<name>A0AA37T9Y8_9GAMM</name>
<dbReference type="InterPro" id="IPR035986">
    <property type="entry name" value="PKD_dom_sf"/>
</dbReference>
<evidence type="ECO:0000256" key="1">
    <source>
        <dbReference type="ARBA" id="ARBA00011073"/>
    </source>
</evidence>
<dbReference type="CDD" id="cd00146">
    <property type="entry name" value="PKD"/>
    <property type="match status" value="1"/>
</dbReference>
<dbReference type="PROSITE" id="PS50093">
    <property type="entry name" value="PKD"/>
    <property type="match status" value="1"/>
</dbReference>
<dbReference type="SUPFAM" id="SSF52743">
    <property type="entry name" value="Subtilisin-like"/>
    <property type="match status" value="1"/>
</dbReference>
<keyword evidence="7" id="KW-0732">Signal</keyword>
<keyword evidence="4 6" id="KW-0720">Serine protease</keyword>
<accession>A0AA37T9Y8</accession>
<dbReference type="InterPro" id="IPR015500">
    <property type="entry name" value="Peptidase_S8_subtilisin-rel"/>
</dbReference>
<gene>
    <name evidence="9" type="ORF">GCM10007877_23370</name>
</gene>
<evidence type="ECO:0000256" key="2">
    <source>
        <dbReference type="ARBA" id="ARBA00022670"/>
    </source>
</evidence>
<feature type="domain" description="PKD" evidence="8">
    <location>
        <begin position="489"/>
        <end position="571"/>
    </location>
</feature>
<protein>
    <recommendedName>
        <fullName evidence="8">PKD domain-containing protein</fullName>
    </recommendedName>
</protein>
<dbReference type="InterPro" id="IPR000209">
    <property type="entry name" value="Peptidase_S8/S53_dom"/>
</dbReference>
<feature type="active site" description="Charge relay system" evidence="5 6">
    <location>
        <position position="431"/>
    </location>
</feature>
<feature type="active site" description="Charge relay system" evidence="5 6">
    <location>
        <position position="252"/>
    </location>
</feature>
<dbReference type="SMART" id="SM00089">
    <property type="entry name" value="PKD"/>
    <property type="match status" value="1"/>
</dbReference>
<dbReference type="EMBL" id="BSPD01000056">
    <property type="protein sequence ID" value="GLS26621.1"/>
    <property type="molecule type" value="Genomic_DNA"/>
</dbReference>
<comment type="caution">
    <text evidence="9">The sequence shown here is derived from an EMBL/GenBank/DDBJ whole genome shotgun (WGS) entry which is preliminary data.</text>
</comment>
<evidence type="ECO:0000313" key="10">
    <source>
        <dbReference type="Proteomes" id="UP001156870"/>
    </source>
</evidence>
<dbReference type="PANTHER" id="PTHR43806">
    <property type="entry name" value="PEPTIDASE S8"/>
    <property type="match status" value="1"/>
</dbReference>
<dbReference type="PANTHER" id="PTHR43806:SF67">
    <property type="entry name" value="EGF-LIKE DOMAIN-CONTAINING PROTEIN"/>
    <property type="match status" value="1"/>
</dbReference>
<dbReference type="InterPro" id="IPR023828">
    <property type="entry name" value="Peptidase_S8_Ser-AS"/>
</dbReference>
<dbReference type="Pfam" id="PF00082">
    <property type="entry name" value="Peptidase_S8"/>
    <property type="match status" value="1"/>
</dbReference>
<dbReference type="InterPro" id="IPR036852">
    <property type="entry name" value="Peptidase_S8/S53_dom_sf"/>
</dbReference>
<dbReference type="InterPro" id="IPR013783">
    <property type="entry name" value="Ig-like_fold"/>
</dbReference>
<dbReference type="AlphaFoldDB" id="A0AA37T9Y8"/>
<dbReference type="PROSITE" id="PS00138">
    <property type="entry name" value="SUBTILASE_SER"/>
    <property type="match status" value="1"/>
</dbReference>
<dbReference type="PROSITE" id="PS51892">
    <property type="entry name" value="SUBTILASE"/>
    <property type="match status" value="1"/>
</dbReference>
<feature type="signal peptide" evidence="7">
    <location>
        <begin position="1"/>
        <end position="26"/>
    </location>
</feature>
<dbReference type="RefSeq" id="WP_232593112.1">
    <property type="nucleotide sequence ID" value="NZ_BSPD01000056.1"/>
</dbReference>
<evidence type="ECO:0000256" key="5">
    <source>
        <dbReference type="PIRSR" id="PIRSR615500-1"/>
    </source>
</evidence>
<dbReference type="Proteomes" id="UP001156870">
    <property type="component" value="Unassembled WGS sequence"/>
</dbReference>
<organism evidence="9 10">
    <name type="scientific">Marinibactrum halimedae</name>
    <dbReference type="NCBI Taxonomy" id="1444977"/>
    <lineage>
        <taxon>Bacteria</taxon>
        <taxon>Pseudomonadati</taxon>
        <taxon>Pseudomonadota</taxon>
        <taxon>Gammaproteobacteria</taxon>
        <taxon>Cellvibrionales</taxon>
        <taxon>Cellvibrionaceae</taxon>
        <taxon>Marinibactrum</taxon>
    </lineage>
</organism>
<evidence type="ECO:0000313" key="9">
    <source>
        <dbReference type="EMBL" id="GLS26621.1"/>
    </source>
</evidence>
<dbReference type="Pfam" id="PF18911">
    <property type="entry name" value="PKD_4"/>
    <property type="match status" value="1"/>
</dbReference>
<evidence type="ECO:0000256" key="4">
    <source>
        <dbReference type="ARBA" id="ARBA00022825"/>
    </source>
</evidence>
<sequence>MLTMKKTTLASGVLVLATAFSLNALAQTTPNVLSKQLEAMAASEEAHEKVAAFIYLKDKGSNIDKKLLEAKSALSQRALHRRMINRGADNVVDESDIPVDAKYLDTITSKVSTVRHVLKSLNAISVEATPAELSELTSLPFIKEITRVKTLKRKPDPVDSPSILVPSLNELLAPTQVNMLDYGNSFTQVNQINVPAVHDMGYDGSGVVIAIFDSGFNRLTHEAFDEINIAGTWDFVNGDSDVGDGGMGTGSHGTNTLSTVGGYSPGDLIGPAYRATYYLAKTENTESELHIEEDNWCAAAEWAEENGADIITSSLGYNDFDRGGDYSPSDMDGDTAIVTICADNAAENGIVVINSAGNSGNSSQNTLGAPSDGHFVLAVGAVTSSGSRSSFSSVGLSADGRIKPDVMAMGSSVRVASASSNTRYSSVNGTSFSCPLTAGVAALVLQANPDLSAAQVRDILRNTADRASNPDRFFGYGIINAEAAVEAALGAELNASFNYSATELSVSFSDTSSTPSGEIRSWNWSFGDGNTSSLQNPVYTYASAGSYDVSLTVTNSENETDTVTETVTVSVIDPSDCSINFTNTSDNYSNSSPGSAEVSNGGCTITLTGNEWRITDEEFEVTANTVITFDFSTSGSSGEIQGVGFDADSGASSNRIFQLTGTQNWGIRDFNYNGGTQTISIPVGEYYTGTGMSFVIANDKDSGATTNSVTVSNVRISN</sequence>
<evidence type="ECO:0000259" key="8">
    <source>
        <dbReference type="PROSITE" id="PS50093"/>
    </source>
</evidence>
<dbReference type="GO" id="GO:0004252">
    <property type="term" value="F:serine-type endopeptidase activity"/>
    <property type="evidence" value="ECO:0007669"/>
    <property type="project" value="UniProtKB-UniRule"/>
</dbReference>
<comment type="similarity">
    <text evidence="1 6">Belongs to the peptidase S8 family.</text>
</comment>
<dbReference type="InterPro" id="IPR000601">
    <property type="entry name" value="PKD_dom"/>
</dbReference>
<keyword evidence="10" id="KW-1185">Reference proteome</keyword>
<dbReference type="GO" id="GO:0006508">
    <property type="term" value="P:proteolysis"/>
    <property type="evidence" value="ECO:0007669"/>
    <property type="project" value="UniProtKB-KW"/>
</dbReference>